<protein>
    <recommendedName>
        <fullName evidence="3">Phytanoyl-CoA dioxygenase</fullName>
    </recommendedName>
</protein>
<gene>
    <name evidence="1" type="ORF">OSTQU699_LOCUS5832</name>
</gene>
<reference evidence="1" key="1">
    <citation type="submission" date="2020-12" db="EMBL/GenBank/DDBJ databases">
        <authorList>
            <person name="Iha C."/>
        </authorList>
    </citation>
    <scope>NUCLEOTIDE SEQUENCE</scope>
</reference>
<organism evidence="1 2">
    <name type="scientific">Ostreobium quekettii</name>
    <dbReference type="NCBI Taxonomy" id="121088"/>
    <lineage>
        <taxon>Eukaryota</taxon>
        <taxon>Viridiplantae</taxon>
        <taxon>Chlorophyta</taxon>
        <taxon>core chlorophytes</taxon>
        <taxon>Ulvophyceae</taxon>
        <taxon>TCBD clade</taxon>
        <taxon>Bryopsidales</taxon>
        <taxon>Ostreobineae</taxon>
        <taxon>Ostreobiaceae</taxon>
        <taxon>Ostreobium</taxon>
    </lineage>
</organism>
<name>A0A8S1IZA5_9CHLO</name>
<dbReference type="EMBL" id="CAJHUC010001275">
    <property type="protein sequence ID" value="CAD7700473.1"/>
    <property type="molecule type" value="Genomic_DNA"/>
</dbReference>
<dbReference type="Gene3D" id="2.60.120.620">
    <property type="entry name" value="q2cbj1_9rhob like domain"/>
    <property type="match status" value="1"/>
</dbReference>
<proteinExistence type="predicted"/>
<dbReference type="Proteomes" id="UP000708148">
    <property type="component" value="Unassembled WGS sequence"/>
</dbReference>
<evidence type="ECO:0000313" key="2">
    <source>
        <dbReference type="Proteomes" id="UP000708148"/>
    </source>
</evidence>
<dbReference type="SUPFAM" id="SSF51197">
    <property type="entry name" value="Clavaminate synthase-like"/>
    <property type="match status" value="1"/>
</dbReference>
<dbReference type="AlphaFoldDB" id="A0A8S1IZA5"/>
<comment type="caution">
    <text evidence="1">The sequence shown here is derived from an EMBL/GenBank/DDBJ whole genome shotgun (WGS) entry which is preliminary data.</text>
</comment>
<evidence type="ECO:0000313" key="1">
    <source>
        <dbReference type="EMBL" id="CAD7700473.1"/>
    </source>
</evidence>
<keyword evidence="2" id="KW-1185">Reference proteome</keyword>
<sequence length="247" mass="26976">MFQHWEPDIVRIRILSGVASRPFWNLTRTQIVNSNKANKLRCLEIDGHRSSPGPLTTATLASLLHHSRGPPPRKAPGQLLCPSTAAFIPIEMASTVPRGPVWAAAHAAESPLPRLQPPSPPRPGFWPSRPTRHLVRASSRTAEAPARPVPGYELVRLDRPLAASGPLSADQIESFYQDGYVVVRGLVSGELLDRAREAAAALEDRKIDASRPTFYSGFGWYLWEKAPVFRELAVSSAMTAAAAQLTP</sequence>
<accession>A0A8S1IZA5</accession>
<evidence type="ECO:0008006" key="3">
    <source>
        <dbReference type="Google" id="ProtNLM"/>
    </source>
</evidence>